<dbReference type="SUPFAM" id="SSF51735">
    <property type="entry name" value="NAD(P)-binding Rossmann-fold domains"/>
    <property type="match status" value="1"/>
</dbReference>
<dbReference type="PANTHER" id="PTHR42879">
    <property type="entry name" value="3-OXOACYL-(ACYL-CARRIER-PROTEIN) REDUCTASE"/>
    <property type="match status" value="1"/>
</dbReference>
<keyword evidence="3" id="KW-0560">Oxidoreductase</keyword>
<comment type="similarity">
    <text evidence="1 2">Belongs to the short-chain dehydrogenases/reductases (SDR) family.</text>
</comment>
<dbReference type="EMBL" id="FLUO01000002">
    <property type="protein sequence ID" value="SBW10949.1"/>
    <property type="molecule type" value="Genomic_DNA"/>
</dbReference>
<dbReference type="InterPro" id="IPR050259">
    <property type="entry name" value="SDR"/>
</dbReference>
<dbReference type="FunFam" id="3.40.50.720:FF:000084">
    <property type="entry name" value="Short-chain dehydrogenase reductase"/>
    <property type="match status" value="1"/>
</dbReference>
<dbReference type="Pfam" id="PF00106">
    <property type="entry name" value="adh_short"/>
    <property type="match status" value="1"/>
</dbReference>
<gene>
    <name evidence="3" type="primary">hbdH</name>
    <name evidence="3" type="ORF">KL86APRO_20030</name>
</gene>
<dbReference type="Gene3D" id="3.40.50.720">
    <property type="entry name" value="NAD(P)-binding Rossmann-like Domain"/>
    <property type="match status" value="1"/>
</dbReference>
<proteinExistence type="inferred from homology"/>
<dbReference type="PROSITE" id="PS00061">
    <property type="entry name" value="ADH_SHORT"/>
    <property type="match status" value="1"/>
</dbReference>
<organism evidence="3">
    <name type="scientific">uncultured Alphaproteobacteria bacterium</name>
    <dbReference type="NCBI Taxonomy" id="91750"/>
    <lineage>
        <taxon>Bacteria</taxon>
        <taxon>Pseudomonadati</taxon>
        <taxon>Pseudomonadota</taxon>
        <taxon>Alphaproteobacteria</taxon>
        <taxon>environmental samples</taxon>
    </lineage>
</organism>
<evidence type="ECO:0000256" key="2">
    <source>
        <dbReference type="RuleBase" id="RU000363"/>
    </source>
</evidence>
<protein>
    <submittedName>
        <fullName evidence="3">D-beta-hydroxybutyrate dehydrogenase</fullName>
        <ecNumber evidence="3">1.1.1.30</ecNumber>
    </submittedName>
</protein>
<dbReference type="GO" id="GO:0003858">
    <property type="term" value="F:3-hydroxybutyrate dehydrogenase activity"/>
    <property type="evidence" value="ECO:0007669"/>
    <property type="project" value="UniProtKB-EC"/>
</dbReference>
<evidence type="ECO:0000256" key="1">
    <source>
        <dbReference type="ARBA" id="ARBA00006484"/>
    </source>
</evidence>
<dbReference type="InterPro" id="IPR020904">
    <property type="entry name" value="Sc_DH/Rdtase_CS"/>
</dbReference>
<sequence length="261" mass="25935">MTLAGRTALVTGSLSGLGHAIARALAAAGANVMLHGLAAPGAGEAAARALAAETGVAAGFDGADLRAPAEIARMAAAATGRFGGVDILVNNAVVRHFGAIEEISAAEWDEEIAVNLSAAFHLVRLTLPEMKRRGWGRILNVASVFGARGAAGRVGYVTTKTALTGLTRAIAIETARTGVTCNALSPGTVPSPAILGRIAATAAETGRDADDVAADYVAARHPTGRFVAMESVGALAAFLCGPAGADITGATLAVDGGWTAG</sequence>
<dbReference type="GO" id="GO:0032787">
    <property type="term" value="P:monocarboxylic acid metabolic process"/>
    <property type="evidence" value="ECO:0007669"/>
    <property type="project" value="UniProtKB-ARBA"/>
</dbReference>
<dbReference type="PANTHER" id="PTHR42879:SF2">
    <property type="entry name" value="3-OXOACYL-[ACYL-CARRIER-PROTEIN] REDUCTASE FABG"/>
    <property type="match status" value="1"/>
</dbReference>
<dbReference type="InterPro" id="IPR036291">
    <property type="entry name" value="NAD(P)-bd_dom_sf"/>
</dbReference>
<dbReference type="PRINTS" id="PR00080">
    <property type="entry name" value="SDRFAMILY"/>
</dbReference>
<evidence type="ECO:0000313" key="3">
    <source>
        <dbReference type="EMBL" id="SBW10949.1"/>
    </source>
</evidence>
<dbReference type="InterPro" id="IPR002347">
    <property type="entry name" value="SDR_fam"/>
</dbReference>
<dbReference type="EC" id="1.1.1.30" evidence="3"/>
<reference evidence="3" key="1">
    <citation type="submission" date="2016-04" db="EMBL/GenBank/DDBJ databases">
        <authorList>
            <person name="Evans L.H."/>
            <person name="Alamgir A."/>
            <person name="Owens N."/>
            <person name="Weber N.D."/>
            <person name="Virtaneva K."/>
            <person name="Barbian K."/>
            <person name="Babar A."/>
            <person name="Rosenke K."/>
        </authorList>
    </citation>
    <scope>NUCLEOTIDE SEQUENCE</scope>
    <source>
        <strain evidence="3">86</strain>
    </source>
</reference>
<accession>A0A212KH39</accession>
<dbReference type="AlphaFoldDB" id="A0A212KH39"/>
<name>A0A212KH39_9PROT</name>
<dbReference type="PRINTS" id="PR00081">
    <property type="entry name" value="GDHRDH"/>
</dbReference>